<feature type="compositionally biased region" description="Basic and acidic residues" evidence="1">
    <location>
        <begin position="228"/>
        <end position="239"/>
    </location>
</feature>
<gene>
    <name evidence="2" type="ORF">MNOR_LOCUS19980</name>
</gene>
<feature type="region of interest" description="Disordered" evidence="1">
    <location>
        <begin position="549"/>
        <end position="609"/>
    </location>
</feature>
<feature type="region of interest" description="Disordered" evidence="1">
    <location>
        <begin position="1"/>
        <end position="40"/>
    </location>
</feature>
<feature type="non-terminal residue" evidence="2">
    <location>
        <position position="609"/>
    </location>
</feature>
<accession>A0AAV2R611</accession>
<dbReference type="Proteomes" id="UP001497623">
    <property type="component" value="Unassembled WGS sequence"/>
</dbReference>
<name>A0AAV2R611_MEGNR</name>
<feature type="compositionally biased region" description="Polar residues" evidence="1">
    <location>
        <begin position="1"/>
        <end position="15"/>
    </location>
</feature>
<reference evidence="2 3" key="1">
    <citation type="submission" date="2024-05" db="EMBL/GenBank/DDBJ databases">
        <authorList>
            <person name="Wallberg A."/>
        </authorList>
    </citation>
    <scope>NUCLEOTIDE SEQUENCE [LARGE SCALE GENOMIC DNA]</scope>
</reference>
<evidence type="ECO:0000256" key="1">
    <source>
        <dbReference type="SAM" id="MobiDB-lite"/>
    </source>
</evidence>
<feature type="region of interest" description="Disordered" evidence="1">
    <location>
        <begin position="228"/>
        <end position="311"/>
    </location>
</feature>
<comment type="caution">
    <text evidence="2">The sequence shown here is derived from an EMBL/GenBank/DDBJ whole genome shotgun (WGS) entry which is preliminary data.</text>
</comment>
<dbReference type="EMBL" id="CAXKWB010015146">
    <property type="protein sequence ID" value="CAL4112814.1"/>
    <property type="molecule type" value="Genomic_DNA"/>
</dbReference>
<feature type="region of interest" description="Disordered" evidence="1">
    <location>
        <begin position="79"/>
        <end position="99"/>
    </location>
</feature>
<feature type="region of interest" description="Disordered" evidence="1">
    <location>
        <begin position="411"/>
        <end position="435"/>
    </location>
</feature>
<feature type="compositionally biased region" description="Low complexity" evidence="1">
    <location>
        <begin position="578"/>
        <end position="589"/>
    </location>
</feature>
<sequence length="609" mass="67488">MDTENIDSQNVTNGEGQPKRDESRTRNNKNTIDVDQDLKKVKKSTPVKSIRRCGGKIVKKLTEEELNLKFLKRDIMPAESNSDALTPPPSPSSANTPVIHGNLPETAVVVGFVRNGKMHFLVTNRPLGEKQIRDGNLKGKMGKIVKNNLKNRSDIGNDSEQSMLTKAIINGRKASKSISGIENDDPEKNLEEKHLKTSRLGRKIQPSVRLQDLGSVENKNKKIGMKFPSEKNQEEEKVLKTSRLGRKVQPSVRLQDLGSVENKNKKLGNKDQTSPKKKKIPITVNQELDKISKNNSESPHGPRGALKPRTSFKVRKILKSYSCQQSRKKIEYEQSYTPYQSPKKIDIDSLLAKAPSKSILKNPLNKGYPPRIFDRTIEGGISPETEEVETNQHLKCLSGFKLNVGSLIRSPKKSTKKSMKGEECNDSSNLHPPTVNSNIYLDRMKELSTPDIDQQIFSNLPSSLDNISTVSSVSESNIMSKSPEHVEGTCDLLVTDDNHISDDDNGDQHDSMDVVSPEHIQELSSITPEDVQDTLGVTGSGDMFQESPGGMLSSELFSEPLYMEASPSRFDPEPLTPPSSSGESSPPCEETSEEEPIFGPLKMVMPNGK</sequence>
<organism evidence="2 3">
    <name type="scientific">Meganyctiphanes norvegica</name>
    <name type="common">Northern krill</name>
    <name type="synonym">Thysanopoda norvegica</name>
    <dbReference type="NCBI Taxonomy" id="48144"/>
    <lineage>
        <taxon>Eukaryota</taxon>
        <taxon>Metazoa</taxon>
        <taxon>Ecdysozoa</taxon>
        <taxon>Arthropoda</taxon>
        <taxon>Crustacea</taxon>
        <taxon>Multicrustacea</taxon>
        <taxon>Malacostraca</taxon>
        <taxon>Eumalacostraca</taxon>
        <taxon>Eucarida</taxon>
        <taxon>Euphausiacea</taxon>
        <taxon>Euphausiidae</taxon>
        <taxon>Meganyctiphanes</taxon>
    </lineage>
</organism>
<proteinExistence type="predicted"/>
<protein>
    <submittedName>
        <fullName evidence="2">Uncharacterized protein</fullName>
    </submittedName>
</protein>
<dbReference type="AlphaFoldDB" id="A0AAV2R611"/>
<evidence type="ECO:0000313" key="3">
    <source>
        <dbReference type="Proteomes" id="UP001497623"/>
    </source>
</evidence>
<feature type="compositionally biased region" description="Polar residues" evidence="1">
    <location>
        <begin position="426"/>
        <end position="435"/>
    </location>
</feature>
<keyword evidence="3" id="KW-1185">Reference proteome</keyword>
<evidence type="ECO:0000313" key="2">
    <source>
        <dbReference type="EMBL" id="CAL4112814.1"/>
    </source>
</evidence>